<reference evidence="1 2" key="1">
    <citation type="submission" date="2015-10" db="EMBL/GenBank/DDBJ databases">
        <title>Genome analyses suggest a sexual origin of heterokaryosis in a supposedly ancient asexual fungus.</title>
        <authorList>
            <person name="Ropars J."/>
            <person name="Sedzielewska K."/>
            <person name="Noel J."/>
            <person name="Charron P."/>
            <person name="Farinelli L."/>
            <person name="Marton T."/>
            <person name="Kruger M."/>
            <person name="Pelin A."/>
            <person name="Brachmann A."/>
            <person name="Corradi N."/>
        </authorList>
    </citation>
    <scope>NUCLEOTIDE SEQUENCE [LARGE SCALE GENOMIC DNA]</scope>
    <source>
        <strain evidence="1 2">A4</strain>
    </source>
</reference>
<keyword evidence="2" id="KW-1185">Reference proteome</keyword>
<comment type="caution">
    <text evidence="1">The sequence shown here is derived from an EMBL/GenBank/DDBJ whole genome shotgun (WGS) entry which is preliminary data.</text>
</comment>
<name>A0A2I1G031_9GLOM</name>
<proteinExistence type="predicted"/>
<accession>A0A2I1G031</accession>
<dbReference type="EMBL" id="LLXI01000084">
    <property type="protein sequence ID" value="PKY39971.1"/>
    <property type="molecule type" value="Genomic_DNA"/>
</dbReference>
<evidence type="ECO:0000313" key="1">
    <source>
        <dbReference type="EMBL" id="PKY39971.1"/>
    </source>
</evidence>
<gene>
    <name evidence="1" type="ORF">RhiirA4_453267</name>
</gene>
<sequence length="52" mass="6400">MRTKACDAGVIRDDIEYDMNLIDQWYNKSLQVLEKRKEVKRQSKHDKRNNRY</sequence>
<dbReference type="Proteomes" id="UP000234323">
    <property type="component" value="Unassembled WGS sequence"/>
</dbReference>
<evidence type="ECO:0000313" key="2">
    <source>
        <dbReference type="Proteomes" id="UP000234323"/>
    </source>
</evidence>
<dbReference type="AlphaFoldDB" id="A0A2I1G031"/>
<organism evidence="1 2">
    <name type="scientific">Rhizophagus irregularis</name>
    <dbReference type="NCBI Taxonomy" id="588596"/>
    <lineage>
        <taxon>Eukaryota</taxon>
        <taxon>Fungi</taxon>
        <taxon>Fungi incertae sedis</taxon>
        <taxon>Mucoromycota</taxon>
        <taxon>Glomeromycotina</taxon>
        <taxon>Glomeromycetes</taxon>
        <taxon>Glomerales</taxon>
        <taxon>Glomeraceae</taxon>
        <taxon>Rhizophagus</taxon>
    </lineage>
</organism>
<protein>
    <submittedName>
        <fullName evidence="1">Uncharacterized protein</fullName>
    </submittedName>
</protein>